<keyword evidence="11" id="KW-1185">Reference proteome</keyword>
<dbReference type="NCBIfam" id="TIGR03178">
    <property type="entry name" value="allantoinase"/>
    <property type="match status" value="1"/>
</dbReference>
<evidence type="ECO:0000256" key="3">
    <source>
        <dbReference type="ARBA" id="ARBA00010368"/>
    </source>
</evidence>
<protein>
    <recommendedName>
        <fullName evidence="5">allantoinase</fullName>
        <ecNumber evidence="5">3.5.2.5</ecNumber>
    </recommendedName>
</protein>
<name>A0ABR4YUJ1_9MYCO</name>
<organism evidence="10 11">
    <name type="scientific">Mycolicibacterium setense</name>
    <dbReference type="NCBI Taxonomy" id="431269"/>
    <lineage>
        <taxon>Bacteria</taxon>
        <taxon>Bacillati</taxon>
        <taxon>Actinomycetota</taxon>
        <taxon>Actinomycetes</taxon>
        <taxon>Mycobacteriales</taxon>
        <taxon>Mycobacteriaceae</taxon>
        <taxon>Mycolicibacterium</taxon>
    </lineage>
</organism>
<dbReference type="EC" id="3.5.2.5" evidence="5"/>
<dbReference type="InterPro" id="IPR017593">
    <property type="entry name" value="Allantoinase"/>
</dbReference>
<keyword evidence="8" id="KW-0862">Zinc</keyword>
<evidence type="ECO:0000256" key="1">
    <source>
        <dbReference type="ARBA" id="ARBA00001947"/>
    </source>
</evidence>
<dbReference type="PANTHER" id="PTHR43668">
    <property type="entry name" value="ALLANTOINASE"/>
    <property type="match status" value="1"/>
</dbReference>
<evidence type="ECO:0000313" key="11">
    <source>
        <dbReference type="Proteomes" id="UP000031004"/>
    </source>
</evidence>
<reference evidence="10 11" key="1">
    <citation type="submission" date="2014-11" db="EMBL/GenBank/DDBJ databases">
        <title>Mycobacterium setense Manresensis Genome.</title>
        <authorList>
            <person name="Rech G."/>
            <person name="Sumoy L."/>
        </authorList>
    </citation>
    <scope>NUCLEOTIDE SEQUENCE [LARGE SCALE GENOMIC DNA]</scope>
    <source>
        <strain evidence="10 11">Manresensis</strain>
    </source>
</reference>
<evidence type="ECO:0000313" key="10">
    <source>
        <dbReference type="EMBL" id="KHO25902.1"/>
    </source>
</evidence>
<comment type="cofactor">
    <cofactor evidence="1">
        <name>Zn(2+)</name>
        <dbReference type="ChEBI" id="CHEBI:29105"/>
    </cofactor>
</comment>
<comment type="subunit">
    <text evidence="4">Homotetramer.</text>
</comment>
<sequence>MADLVIRAERVLLDGRLRPASVAVTGGMITEIAAVDAHVRATDQVTVPSRAVLLPGFVDTHVHVNDPGTDWEGFGTATAAAAAAGITTIVDMPLDCRPVTTTVAALRTKQAAAEGNCRVDVRFWAGVVPENLGELESLAASGARGFKCFLADSGNPDFGHLTPADFRTAMNRIAELGSVLLVHAESHHVIAGSPPPQGRRYASFLRSRPDAAEEDAVRLVVETAAATGARAHVVHVSSANVLPLLADARRSGVSVTAETCPHYLTFAAETIPDGGTEFAACPPVRDAANRDRLWDGLLDGTLDMVVSDHSPCAPKLKADGDFGIAFGGVSSLQVGPAAVWAHAAQRGFGLPDLSRWMAQKPAELACLIDRGRIATGLRADLCAFDPDTETSVHTDDLHHRHRVTPYAGVTIRGEAIQTWVAGIPVFEKVPA</sequence>
<dbReference type="RefSeq" id="WP_039318683.1">
    <property type="nucleotide sequence ID" value="NZ_JTLZ01000005.1"/>
</dbReference>
<comment type="pathway">
    <text evidence="2">Nitrogen metabolism; (S)-allantoin degradation; allantoate from (S)-allantoin: step 1/1.</text>
</comment>
<evidence type="ECO:0000259" key="9">
    <source>
        <dbReference type="Pfam" id="PF01979"/>
    </source>
</evidence>
<dbReference type="Proteomes" id="UP000031004">
    <property type="component" value="Unassembled WGS sequence"/>
</dbReference>
<dbReference type="SUPFAM" id="SSF51338">
    <property type="entry name" value="Composite domain of metallo-dependent hydrolases"/>
    <property type="match status" value="1"/>
</dbReference>
<evidence type="ECO:0000256" key="5">
    <source>
        <dbReference type="ARBA" id="ARBA00012863"/>
    </source>
</evidence>
<keyword evidence="6" id="KW-0479">Metal-binding</keyword>
<dbReference type="InterPro" id="IPR050138">
    <property type="entry name" value="DHOase/Allantoinase_Hydrolase"/>
</dbReference>
<dbReference type="PANTHER" id="PTHR43668:SF2">
    <property type="entry name" value="ALLANTOINASE"/>
    <property type="match status" value="1"/>
</dbReference>
<gene>
    <name evidence="10" type="ORF">QQ44_08755</name>
</gene>
<accession>A0ABR4YUJ1</accession>
<evidence type="ECO:0000256" key="8">
    <source>
        <dbReference type="ARBA" id="ARBA00022833"/>
    </source>
</evidence>
<evidence type="ECO:0000256" key="6">
    <source>
        <dbReference type="ARBA" id="ARBA00022723"/>
    </source>
</evidence>
<evidence type="ECO:0000256" key="4">
    <source>
        <dbReference type="ARBA" id="ARBA00011881"/>
    </source>
</evidence>
<evidence type="ECO:0000256" key="7">
    <source>
        <dbReference type="ARBA" id="ARBA00022801"/>
    </source>
</evidence>
<dbReference type="InterPro" id="IPR011059">
    <property type="entry name" value="Metal-dep_hydrolase_composite"/>
</dbReference>
<dbReference type="SUPFAM" id="SSF51556">
    <property type="entry name" value="Metallo-dependent hydrolases"/>
    <property type="match status" value="1"/>
</dbReference>
<keyword evidence="7" id="KW-0378">Hydrolase</keyword>
<evidence type="ECO:0000256" key="2">
    <source>
        <dbReference type="ARBA" id="ARBA00004968"/>
    </source>
</evidence>
<dbReference type="InterPro" id="IPR006680">
    <property type="entry name" value="Amidohydro-rel"/>
</dbReference>
<dbReference type="EMBL" id="JTLZ01000005">
    <property type="protein sequence ID" value="KHO25902.1"/>
    <property type="molecule type" value="Genomic_DNA"/>
</dbReference>
<dbReference type="Pfam" id="PF01979">
    <property type="entry name" value="Amidohydro_1"/>
    <property type="match status" value="1"/>
</dbReference>
<dbReference type="Gene3D" id="3.20.20.140">
    <property type="entry name" value="Metal-dependent hydrolases"/>
    <property type="match status" value="1"/>
</dbReference>
<proteinExistence type="inferred from homology"/>
<feature type="domain" description="Amidohydrolase-related" evidence="9">
    <location>
        <begin position="52"/>
        <end position="422"/>
    </location>
</feature>
<dbReference type="InterPro" id="IPR032466">
    <property type="entry name" value="Metal_Hydrolase"/>
</dbReference>
<comment type="caution">
    <text evidence="10">The sequence shown here is derived from an EMBL/GenBank/DDBJ whole genome shotgun (WGS) entry which is preliminary data.</text>
</comment>
<comment type="similarity">
    <text evidence="3">Belongs to the metallo-dependent hydrolases superfamily. Allantoinase family.</text>
</comment>